<accession>A0A6A5QCL5</accession>
<dbReference type="SUPFAM" id="SSF56112">
    <property type="entry name" value="Protein kinase-like (PK-like)"/>
    <property type="match status" value="1"/>
</dbReference>
<name>A0A6A5QCL5_AMPQU</name>
<keyword evidence="6" id="KW-0067">ATP-binding</keyword>
<keyword evidence="4" id="KW-0547">Nucleotide-binding</keyword>
<dbReference type="PANTHER" id="PTHR24361">
    <property type="entry name" value="MITOGEN-ACTIVATED KINASE KINASE KINASE"/>
    <property type="match status" value="1"/>
</dbReference>
<dbReference type="SMART" id="SM00220">
    <property type="entry name" value="S_TKc"/>
    <property type="match status" value="1"/>
</dbReference>
<evidence type="ECO:0000313" key="10">
    <source>
        <dbReference type="EMBL" id="KAF1913102.1"/>
    </source>
</evidence>
<evidence type="ECO:0000256" key="3">
    <source>
        <dbReference type="ARBA" id="ARBA00022679"/>
    </source>
</evidence>
<dbReference type="GO" id="GO:0005737">
    <property type="term" value="C:cytoplasm"/>
    <property type="evidence" value="ECO:0007669"/>
    <property type="project" value="TreeGrafter"/>
</dbReference>
<evidence type="ECO:0000256" key="4">
    <source>
        <dbReference type="ARBA" id="ARBA00022741"/>
    </source>
</evidence>
<proteinExistence type="predicted"/>
<keyword evidence="2" id="KW-0723">Serine/threonine-protein kinase</keyword>
<comment type="catalytic activity">
    <reaction evidence="8">
        <text>L-seryl-[protein] + ATP = O-phospho-L-seryl-[protein] + ADP + H(+)</text>
        <dbReference type="Rhea" id="RHEA:17989"/>
        <dbReference type="Rhea" id="RHEA-COMP:9863"/>
        <dbReference type="Rhea" id="RHEA-COMP:11604"/>
        <dbReference type="ChEBI" id="CHEBI:15378"/>
        <dbReference type="ChEBI" id="CHEBI:29999"/>
        <dbReference type="ChEBI" id="CHEBI:30616"/>
        <dbReference type="ChEBI" id="CHEBI:83421"/>
        <dbReference type="ChEBI" id="CHEBI:456216"/>
        <dbReference type="EC" id="2.7.11.1"/>
    </reaction>
</comment>
<dbReference type="PROSITE" id="PS50011">
    <property type="entry name" value="PROTEIN_KINASE_DOM"/>
    <property type="match status" value="1"/>
</dbReference>
<evidence type="ECO:0000256" key="2">
    <source>
        <dbReference type="ARBA" id="ARBA00022527"/>
    </source>
</evidence>
<evidence type="ECO:0000259" key="9">
    <source>
        <dbReference type="PROSITE" id="PS50011"/>
    </source>
</evidence>
<dbReference type="InterPro" id="IPR000719">
    <property type="entry name" value="Prot_kinase_dom"/>
</dbReference>
<comment type="catalytic activity">
    <reaction evidence="7">
        <text>L-threonyl-[protein] + ATP = O-phospho-L-threonyl-[protein] + ADP + H(+)</text>
        <dbReference type="Rhea" id="RHEA:46608"/>
        <dbReference type="Rhea" id="RHEA-COMP:11060"/>
        <dbReference type="Rhea" id="RHEA-COMP:11605"/>
        <dbReference type="ChEBI" id="CHEBI:15378"/>
        <dbReference type="ChEBI" id="CHEBI:30013"/>
        <dbReference type="ChEBI" id="CHEBI:30616"/>
        <dbReference type="ChEBI" id="CHEBI:61977"/>
        <dbReference type="ChEBI" id="CHEBI:456216"/>
        <dbReference type="EC" id="2.7.11.1"/>
    </reaction>
</comment>
<evidence type="ECO:0000256" key="5">
    <source>
        <dbReference type="ARBA" id="ARBA00022777"/>
    </source>
</evidence>
<feature type="domain" description="Protein kinase" evidence="9">
    <location>
        <begin position="1"/>
        <end position="297"/>
    </location>
</feature>
<organism evidence="10 11">
    <name type="scientific">Ampelomyces quisqualis</name>
    <name type="common">Powdery mildew agent</name>
    <dbReference type="NCBI Taxonomy" id="50730"/>
    <lineage>
        <taxon>Eukaryota</taxon>
        <taxon>Fungi</taxon>
        <taxon>Dikarya</taxon>
        <taxon>Ascomycota</taxon>
        <taxon>Pezizomycotina</taxon>
        <taxon>Dothideomycetes</taxon>
        <taxon>Pleosporomycetidae</taxon>
        <taxon>Pleosporales</taxon>
        <taxon>Pleosporineae</taxon>
        <taxon>Phaeosphaeriaceae</taxon>
        <taxon>Ampelomyces</taxon>
    </lineage>
</organism>
<evidence type="ECO:0000256" key="1">
    <source>
        <dbReference type="ARBA" id="ARBA00012513"/>
    </source>
</evidence>
<evidence type="ECO:0000256" key="8">
    <source>
        <dbReference type="ARBA" id="ARBA00048679"/>
    </source>
</evidence>
<keyword evidence="11" id="KW-1185">Reference proteome</keyword>
<dbReference type="OrthoDB" id="10252171at2759"/>
<dbReference type="GO" id="GO:0005524">
    <property type="term" value="F:ATP binding"/>
    <property type="evidence" value="ECO:0007669"/>
    <property type="project" value="UniProtKB-KW"/>
</dbReference>
<evidence type="ECO:0000256" key="6">
    <source>
        <dbReference type="ARBA" id="ARBA00022840"/>
    </source>
</evidence>
<dbReference type="EMBL" id="ML979139">
    <property type="protein sequence ID" value="KAF1913102.1"/>
    <property type="molecule type" value="Genomic_DNA"/>
</dbReference>
<evidence type="ECO:0000313" key="11">
    <source>
        <dbReference type="Proteomes" id="UP000800096"/>
    </source>
</evidence>
<dbReference type="GO" id="GO:0004674">
    <property type="term" value="F:protein serine/threonine kinase activity"/>
    <property type="evidence" value="ECO:0007669"/>
    <property type="project" value="UniProtKB-KW"/>
</dbReference>
<sequence length="303" mass="34647">MQSTLIGNSGREYKRVQVLHSHPQRPELDIHLSTSKNQFFVLKPVSPSIFDHLLEFNQEFGDNSYLRNHAFTTDGLSLVKNYPPLPLKVRKTILRDVGRGLQEMHLRNWIHLDVKPDNVFVNWHIDKQGKFHLEKVALGDLDVALMLEDGKLFNHRIGNVMWRSPEGQLGKGVGKHSEVFSFGLLCFYVITGVEWLHADFTALEVEPELVILFKLLSAFGPLPDALMEHVNDAESGELLRALWLAISQDETNETFNSWSSDTFPNLDSEAKRLILRMTNLDPGKRASMSDIMSDPYWNLKDID</sequence>
<dbReference type="EC" id="2.7.11.1" evidence="1"/>
<dbReference type="InterPro" id="IPR053235">
    <property type="entry name" value="Ser_Thr_kinase"/>
</dbReference>
<keyword evidence="3" id="KW-0808">Transferase</keyword>
<evidence type="ECO:0000256" key="7">
    <source>
        <dbReference type="ARBA" id="ARBA00047899"/>
    </source>
</evidence>
<dbReference type="PANTHER" id="PTHR24361:SF433">
    <property type="entry name" value="PROTEIN KINASE DOMAIN-CONTAINING PROTEIN"/>
    <property type="match status" value="1"/>
</dbReference>
<keyword evidence="5 10" id="KW-0418">Kinase</keyword>
<dbReference type="InterPro" id="IPR011009">
    <property type="entry name" value="Kinase-like_dom_sf"/>
</dbReference>
<protein>
    <recommendedName>
        <fullName evidence="1">non-specific serine/threonine protein kinase</fullName>
        <ecNumber evidence="1">2.7.11.1</ecNumber>
    </recommendedName>
</protein>
<dbReference type="Proteomes" id="UP000800096">
    <property type="component" value="Unassembled WGS sequence"/>
</dbReference>
<gene>
    <name evidence="10" type="ORF">BDU57DRAFT_559240</name>
</gene>
<reference evidence="10" key="1">
    <citation type="journal article" date="2020" name="Stud. Mycol.">
        <title>101 Dothideomycetes genomes: a test case for predicting lifestyles and emergence of pathogens.</title>
        <authorList>
            <person name="Haridas S."/>
            <person name="Albert R."/>
            <person name="Binder M."/>
            <person name="Bloem J."/>
            <person name="Labutti K."/>
            <person name="Salamov A."/>
            <person name="Andreopoulos B."/>
            <person name="Baker S."/>
            <person name="Barry K."/>
            <person name="Bills G."/>
            <person name="Bluhm B."/>
            <person name="Cannon C."/>
            <person name="Castanera R."/>
            <person name="Culley D."/>
            <person name="Daum C."/>
            <person name="Ezra D."/>
            <person name="Gonzalez J."/>
            <person name="Henrissat B."/>
            <person name="Kuo A."/>
            <person name="Liang C."/>
            <person name="Lipzen A."/>
            <person name="Lutzoni F."/>
            <person name="Magnuson J."/>
            <person name="Mondo S."/>
            <person name="Nolan M."/>
            <person name="Ohm R."/>
            <person name="Pangilinan J."/>
            <person name="Park H.-J."/>
            <person name="Ramirez L."/>
            <person name="Alfaro M."/>
            <person name="Sun H."/>
            <person name="Tritt A."/>
            <person name="Yoshinaga Y."/>
            <person name="Zwiers L.-H."/>
            <person name="Turgeon B."/>
            <person name="Goodwin S."/>
            <person name="Spatafora J."/>
            <person name="Crous P."/>
            <person name="Grigoriev I."/>
        </authorList>
    </citation>
    <scope>NUCLEOTIDE SEQUENCE</scope>
    <source>
        <strain evidence="10">HMLAC05119</strain>
    </source>
</reference>
<dbReference type="Pfam" id="PF00069">
    <property type="entry name" value="Pkinase"/>
    <property type="match status" value="1"/>
</dbReference>
<dbReference type="AlphaFoldDB" id="A0A6A5QCL5"/>
<dbReference type="Gene3D" id="1.10.510.10">
    <property type="entry name" value="Transferase(Phosphotransferase) domain 1"/>
    <property type="match status" value="1"/>
</dbReference>